<dbReference type="AlphaFoldDB" id="A0A1I6TER9"/>
<evidence type="ECO:0000313" key="3">
    <source>
        <dbReference type="EMBL" id="SFS87645.1"/>
    </source>
</evidence>
<reference evidence="3 4" key="1">
    <citation type="submission" date="2016-10" db="EMBL/GenBank/DDBJ databases">
        <authorList>
            <person name="de Groot N.N."/>
        </authorList>
    </citation>
    <scope>NUCLEOTIDE SEQUENCE [LARGE SCALE GENOMIC DNA]</scope>
    <source>
        <strain evidence="3 4">DSM 17074</strain>
    </source>
</reference>
<feature type="transmembrane region" description="Helical" evidence="1">
    <location>
        <begin position="77"/>
        <end position="101"/>
    </location>
</feature>
<gene>
    <name evidence="2" type="ORF">HMI01_16200</name>
    <name evidence="3" type="ORF">SAMN05421668_11460</name>
</gene>
<dbReference type="OrthoDB" id="2974300at2"/>
<evidence type="ECO:0000313" key="5">
    <source>
        <dbReference type="Proteomes" id="UP000321773"/>
    </source>
</evidence>
<evidence type="ECO:0000313" key="4">
    <source>
        <dbReference type="Proteomes" id="UP000199139"/>
    </source>
</evidence>
<organism evidence="3 4">
    <name type="scientific">Halolactibacillus miurensis</name>
    <dbReference type="NCBI Taxonomy" id="306541"/>
    <lineage>
        <taxon>Bacteria</taxon>
        <taxon>Bacillati</taxon>
        <taxon>Bacillota</taxon>
        <taxon>Bacilli</taxon>
        <taxon>Bacillales</taxon>
        <taxon>Bacillaceae</taxon>
        <taxon>Halolactibacillus</taxon>
    </lineage>
</organism>
<dbReference type="RefSeq" id="WP_062320798.1">
    <property type="nucleotide sequence ID" value="NZ_BJWJ01000014.1"/>
</dbReference>
<name>A0A1I6TER9_9BACI</name>
<reference evidence="2 5" key="2">
    <citation type="submission" date="2019-07" db="EMBL/GenBank/DDBJ databases">
        <title>Whole genome shotgun sequence of Halolactibacillus miurensis NBRC 100873.</title>
        <authorList>
            <person name="Hosoyama A."/>
            <person name="Uohara A."/>
            <person name="Ohji S."/>
            <person name="Ichikawa N."/>
        </authorList>
    </citation>
    <scope>NUCLEOTIDE SEQUENCE [LARGE SCALE GENOMIC DNA]</scope>
    <source>
        <strain evidence="2 5">NBRC 100873</strain>
    </source>
</reference>
<proteinExistence type="predicted"/>
<keyword evidence="1" id="KW-0812">Transmembrane</keyword>
<accession>A0A1I6TER9</accession>
<dbReference type="Proteomes" id="UP000199139">
    <property type="component" value="Unassembled WGS sequence"/>
</dbReference>
<dbReference type="EMBL" id="FPAI01000014">
    <property type="protein sequence ID" value="SFS87645.1"/>
    <property type="molecule type" value="Genomic_DNA"/>
</dbReference>
<dbReference type="EMBL" id="BJWJ01000014">
    <property type="protein sequence ID" value="GEM04632.1"/>
    <property type="molecule type" value="Genomic_DNA"/>
</dbReference>
<evidence type="ECO:0000313" key="2">
    <source>
        <dbReference type="EMBL" id="GEM04632.1"/>
    </source>
</evidence>
<feature type="transmembrane region" description="Helical" evidence="1">
    <location>
        <begin position="146"/>
        <end position="165"/>
    </location>
</feature>
<protein>
    <submittedName>
        <fullName evidence="3">Uncharacterized protein</fullName>
    </submittedName>
</protein>
<dbReference type="STRING" id="306541.SAMN05421668_11460"/>
<dbReference type="Proteomes" id="UP000321773">
    <property type="component" value="Unassembled WGS sequence"/>
</dbReference>
<sequence>MKKILTTLIISYIIILFDIEINDFDLLIDSIGYGLIAYSLHEYNQTEGTDLRIVFPVLGAILVFVDAFLRYNPTSIVASLSWGAISIIHFLVVLEILKLLHNRAQALQYQDFKDGVDNLKRSYQLIFGVSFGLNMVTLLLPNIVTGIVALIFIVLLIISEIRIIFRINKFRTLEVL</sequence>
<keyword evidence="1" id="KW-1133">Transmembrane helix</keyword>
<keyword evidence="1" id="KW-0472">Membrane</keyword>
<feature type="transmembrane region" description="Helical" evidence="1">
    <location>
        <begin position="122"/>
        <end position="140"/>
    </location>
</feature>
<evidence type="ECO:0000256" key="1">
    <source>
        <dbReference type="SAM" id="Phobius"/>
    </source>
</evidence>
<feature type="transmembrane region" description="Helical" evidence="1">
    <location>
        <begin position="53"/>
        <end position="71"/>
    </location>
</feature>
<keyword evidence="5" id="KW-1185">Reference proteome</keyword>